<dbReference type="InterPro" id="IPR001387">
    <property type="entry name" value="Cro/C1-type_HTH"/>
</dbReference>
<proteinExistence type="predicted"/>
<dbReference type="PANTHER" id="PTHR46797">
    <property type="entry name" value="HTH-TYPE TRANSCRIPTIONAL REGULATOR"/>
    <property type="match status" value="1"/>
</dbReference>
<reference evidence="3" key="1">
    <citation type="submission" date="2022-01" db="EMBL/GenBank/DDBJ databases">
        <authorList>
            <person name="Jo J.-H."/>
            <person name="Im W.-T."/>
        </authorList>
    </citation>
    <scope>NUCLEOTIDE SEQUENCE</scope>
    <source>
        <strain evidence="3">NA20</strain>
    </source>
</reference>
<protein>
    <submittedName>
        <fullName evidence="3">Helix-turn-helix domain-containing protein</fullName>
    </submittedName>
</protein>
<gene>
    <name evidence="3" type="ORF">LZZ85_27715</name>
</gene>
<dbReference type="Gene3D" id="1.10.260.40">
    <property type="entry name" value="lambda repressor-like DNA-binding domains"/>
    <property type="match status" value="1"/>
</dbReference>
<evidence type="ECO:0000313" key="4">
    <source>
        <dbReference type="Proteomes" id="UP001165367"/>
    </source>
</evidence>
<dbReference type="PANTHER" id="PTHR46797:SF1">
    <property type="entry name" value="METHYLPHOSPHONATE SYNTHASE"/>
    <property type="match status" value="1"/>
</dbReference>
<accession>A0ABS9L0Y4</accession>
<name>A0ABS9L0Y4_9BACT</name>
<comment type="caution">
    <text evidence="3">The sequence shown here is derived from an EMBL/GenBank/DDBJ whole genome shotgun (WGS) entry which is preliminary data.</text>
</comment>
<feature type="domain" description="HTH cro/C1-type" evidence="2">
    <location>
        <begin position="18"/>
        <end position="72"/>
    </location>
</feature>
<keyword evidence="4" id="KW-1185">Reference proteome</keyword>
<evidence type="ECO:0000256" key="1">
    <source>
        <dbReference type="ARBA" id="ARBA00023125"/>
    </source>
</evidence>
<evidence type="ECO:0000313" key="3">
    <source>
        <dbReference type="EMBL" id="MCG2618122.1"/>
    </source>
</evidence>
<dbReference type="InterPro" id="IPR010982">
    <property type="entry name" value="Lambda_DNA-bd_dom_sf"/>
</dbReference>
<dbReference type="Pfam" id="PF01381">
    <property type="entry name" value="HTH_3"/>
    <property type="match status" value="1"/>
</dbReference>
<dbReference type="CDD" id="cd00093">
    <property type="entry name" value="HTH_XRE"/>
    <property type="match status" value="1"/>
</dbReference>
<dbReference type="InterPro" id="IPR050807">
    <property type="entry name" value="TransReg_Diox_bact_type"/>
</dbReference>
<keyword evidence="1" id="KW-0238">DNA-binding</keyword>
<evidence type="ECO:0000259" key="2">
    <source>
        <dbReference type="PROSITE" id="PS50943"/>
    </source>
</evidence>
<dbReference type="RefSeq" id="WP_237877298.1">
    <property type="nucleotide sequence ID" value="NZ_JAKLTR010000034.1"/>
</dbReference>
<dbReference type="SMART" id="SM00530">
    <property type="entry name" value="HTH_XRE"/>
    <property type="match status" value="1"/>
</dbReference>
<dbReference type="SUPFAM" id="SSF47413">
    <property type="entry name" value="lambda repressor-like DNA-binding domains"/>
    <property type="match status" value="1"/>
</dbReference>
<dbReference type="Proteomes" id="UP001165367">
    <property type="component" value="Unassembled WGS sequence"/>
</dbReference>
<dbReference type="PROSITE" id="PS50943">
    <property type="entry name" value="HTH_CROC1"/>
    <property type="match status" value="1"/>
</dbReference>
<sequence>MMDKKIIEAKLKAFGKRMREIRKQKKMTLVDLEGEVGITNGTLSKIENGLQNIEFITIVRIAEGLGVDAKELFKDV</sequence>
<dbReference type="EMBL" id="JAKLTR010000034">
    <property type="protein sequence ID" value="MCG2618122.1"/>
    <property type="molecule type" value="Genomic_DNA"/>
</dbReference>
<organism evidence="3 4">
    <name type="scientific">Terrimonas ginsenosidimutans</name>
    <dbReference type="NCBI Taxonomy" id="2908004"/>
    <lineage>
        <taxon>Bacteria</taxon>
        <taxon>Pseudomonadati</taxon>
        <taxon>Bacteroidota</taxon>
        <taxon>Chitinophagia</taxon>
        <taxon>Chitinophagales</taxon>
        <taxon>Chitinophagaceae</taxon>
        <taxon>Terrimonas</taxon>
    </lineage>
</organism>